<comment type="caution">
    <text evidence="6">The sequence shown here is derived from an EMBL/GenBank/DDBJ whole genome shotgun (WGS) entry which is preliminary data.</text>
</comment>
<gene>
    <name evidence="6" type="ORF">H3H36_19720</name>
</gene>
<feature type="transmembrane region" description="Helical" evidence="5">
    <location>
        <begin position="286"/>
        <end position="307"/>
    </location>
</feature>
<dbReference type="GO" id="GO:0016020">
    <property type="term" value="C:membrane"/>
    <property type="evidence" value="ECO:0007669"/>
    <property type="project" value="UniProtKB-SubCell"/>
</dbReference>
<dbReference type="Pfam" id="PF01943">
    <property type="entry name" value="Polysacc_synt"/>
    <property type="match status" value="1"/>
</dbReference>
<dbReference type="InterPro" id="IPR002797">
    <property type="entry name" value="Polysacc_synth"/>
</dbReference>
<evidence type="ECO:0000256" key="2">
    <source>
        <dbReference type="ARBA" id="ARBA00022692"/>
    </source>
</evidence>
<dbReference type="InterPro" id="IPR052556">
    <property type="entry name" value="PolySynth_Transporter"/>
</dbReference>
<keyword evidence="2 5" id="KW-0812">Transmembrane</keyword>
<feature type="transmembrane region" description="Helical" evidence="5">
    <location>
        <begin position="170"/>
        <end position="191"/>
    </location>
</feature>
<feature type="transmembrane region" description="Helical" evidence="5">
    <location>
        <begin position="40"/>
        <end position="59"/>
    </location>
</feature>
<feature type="transmembrane region" description="Helical" evidence="5">
    <location>
        <begin position="256"/>
        <end position="274"/>
    </location>
</feature>
<proteinExistence type="predicted"/>
<evidence type="ECO:0000256" key="5">
    <source>
        <dbReference type="SAM" id="Phobius"/>
    </source>
</evidence>
<feature type="transmembrane region" description="Helical" evidence="5">
    <location>
        <begin position="16"/>
        <end position="34"/>
    </location>
</feature>
<dbReference type="PANTHER" id="PTHR43424">
    <property type="entry name" value="LOCUS PUTATIVE PROTEIN 1-RELATED"/>
    <property type="match status" value="1"/>
</dbReference>
<dbReference type="RefSeq" id="WP_182219792.1">
    <property type="nucleotide sequence ID" value="NZ_JACEZS010000019.1"/>
</dbReference>
<sequence>MRSSIFSFLWLASEKLVRIFTGVFVGLWLARYLGPEQYGVYMYALAWVGLFNALAWFGVGENVIRNLVKHPDSEHELLGSAFMIRLIGSLAAGVLALLSLLLLRAPDPTLTLLVLFCALAIPFAETPAGIFLYFQSRLQIAKPVLLQNIVRIAAAAVRIAFITGKLSLPWFGVAVLLESVGIFLVLFGYYLAIGGRCRDWVYDWSAIRNMVWQGAPIALAALVASLSARTDQLMLGWYTGYTQVGIYGAALRLSEIWWTFAPILMNSLSPKYIFNIHGDGELRENIAKIMAILALTSLLPVLAILALGQYAIPLLLGKQYVAALPVLHVHIFMAVLVFFDAPTAQYLLARDRQSQLVWRSAFLLTLNLLLNYLLVPRLGALGAAIATLLSYIGTLLLFYRLAPSFRDLATLQNRALGLMWQLLRRRGRFA</sequence>
<keyword evidence="7" id="KW-1185">Reference proteome</keyword>
<evidence type="ECO:0000256" key="1">
    <source>
        <dbReference type="ARBA" id="ARBA00004141"/>
    </source>
</evidence>
<accession>A0A7W2EKI8</accession>
<feature type="transmembrane region" description="Helical" evidence="5">
    <location>
        <begin position="80"/>
        <end position="103"/>
    </location>
</feature>
<reference evidence="6 7" key="1">
    <citation type="submission" date="2020-07" db="EMBL/GenBank/DDBJ databases">
        <title>Novel species isolated from subtropical streams in China.</title>
        <authorList>
            <person name="Lu H."/>
        </authorList>
    </citation>
    <scope>NUCLEOTIDE SEQUENCE [LARGE SCALE GENOMIC DNA]</scope>
    <source>
        <strain evidence="6 7">FT3S</strain>
    </source>
</reference>
<protein>
    <submittedName>
        <fullName evidence="6">Flippase</fullName>
    </submittedName>
</protein>
<feature type="transmembrane region" description="Helical" evidence="5">
    <location>
        <begin position="380"/>
        <end position="399"/>
    </location>
</feature>
<feature type="transmembrane region" description="Helical" evidence="5">
    <location>
        <begin position="109"/>
        <end position="133"/>
    </location>
</feature>
<comment type="subcellular location">
    <subcellularLocation>
        <location evidence="1">Membrane</location>
        <topology evidence="1">Multi-pass membrane protein</topology>
    </subcellularLocation>
</comment>
<dbReference type="AlphaFoldDB" id="A0A7W2EKI8"/>
<dbReference type="CDD" id="cd13128">
    <property type="entry name" value="MATE_Wzx_like"/>
    <property type="match status" value="1"/>
</dbReference>
<dbReference type="Proteomes" id="UP000566711">
    <property type="component" value="Unassembled WGS sequence"/>
</dbReference>
<name>A0A7W2EKI8_9BURK</name>
<feature type="transmembrane region" description="Helical" evidence="5">
    <location>
        <begin position="356"/>
        <end position="374"/>
    </location>
</feature>
<evidence type="ECO:0000313" key="6">
    <source>
        <dbReference type="EMBL" id="MBA5607588.1"/>
    </source>
</evidence>
<evidence type="ECO:0000256" key="4">
    <source>
        <dbReference type="ARBA" id="ARBA00023136"/>
    </source>
</evidence>
<feature type="transmembrane region" description="Helical" evidence="5">
    <location>
        <begin position="327"/>
        <end position="349"/>
    </location>
</feature>
<keyword evidence="3 5" id="KW-1133">Transmembrane helix</keyword>
<feature type="transmembrane region" description="Helical" evidence="5">
    <location>
        <begin position="211"/>
        <end position="228"/>
    </location>
</feature>
<keyword evidence="4 5" id="KW-0472">Membrane</keyword>
<dbReference type="PANTHER" id="PTHR43424:SF1">
    <property type="entry name" value="LOCUS PUTATIVE PROTEIN 1-RELATED"/>
    <property type="match status" value="1"/>
</dbReference>
<dbReference type="EMBL" id="JACEZS010000019">
    <property type="protein sequence ID" value="MBA5607588.1"/>
    <property type="molecule type" value="Genomic_DNA"/>
</dbReference>
<evidence type="ECO:0000313" key="7">
    <source>
        <dbReference type="Proteomes" id="UP000566711"/>
    </source>
</evidence>
<organism evidence="6 7">
    <name type="scientific">Rugamonas fusca</name>
    <dbReference type="NCBI Taxonomy" id="2758568"/>
    <lineage>
        <taxon>Bacteria</taxon>
        <taxon>Pseudomonadati</taxon>
        <taxon>Pseudomonadota</taxon>
        <taxon>Betaproteobacteria</taxon>
        <taxon>Burkholderiales</taxon>
        <taxon>Oxalobacteraceae</taxon>
        <taxon>Telluria group</taxon>
        <taxon>Rugamonas</taxon>
    </lineage>
</organism>
<evidence type="ECO:0000256" key="3">
    <source>
        <dbReference type="ARBA" id="ARBA00022989"/>
    </source>
</evidence>